<reference evidence="1" key="1">
    <citation type="submission" date="2009-08" db="EMBL/GenBank/DDBJ databases">
        <authorList>
            <person name="Weinstock G."/>
            <person name="Sodergren E."/>
            <person name="Clifton S."/>
            <person name="Fulton L."/>
            <person name="Fulton B."/>
            <person name="Courtney L."/>
            <person name="Fronick C."/>
            <person name="Harrison M."/>
            <person name="Strong C."/>
            <person name="Farmer C."/>
            <person name="Delahaunty K."/>
            <person name="Markovic C."/>
            <person name="Hall O."/>
            <person name="Minx P."/>
            <person name="Tomlinson C."/>
            <person name="Mitreva M."/>
            <person name="Nelson J."/>
            <person name="Hou S."/>
            <person name="Wollam A."/>
            <person name="Pepin K.H."/>
            <person name="Johnson M."/>
            <person name="Bhonagiri V."/>
            <person name="Nash W.E."/>
            <person name="Warren W."/>
            <person name="Chinwalla A."/>
            <person name="Mardis E.R."/>
            <person name="Wilson R.K."/>
        </authorList>
    </citation>
    <scope>NUCLEOTIDE SEQUENCE [LARGE SCALE GENOMIC DNA]</scope>
    <source>
        <strain evidence="1">A2-165</strain>
    </source>
</reference>
<dbReference type="AlphaFoldDB" id="C7H7C6"/>
<sequence>MHSRTITLFYYTLLSPGCKRKGMLKNCVFQKREFRYGRTSEQNSLWGL</sequence>
<dbReference type="EMBL" id="ACOP02000058">
    <property type="protein sequence ID" value="EEU96196.1"/>
    <property type="molecule type" value="Genomic_DNA"/>
</dbReference>
<protein>
    <submittedName>
        <fullName evidence="1">Uncharacterized protein</fullName>
    </submittedName>
</protein>
<dbReference type="Proteomes" id="UP000004619">
    <property type="component" value="Unassembled WGS sequence"/>
</dbReference>
<evidence type="ECO:0000313" key="2">
    <source>
        <dbReference type="Proteomes" id="UP000004619"/>
    </source>
</evidence>
<evidence type="ECO:0000313" key="1">
    <source>
        <dbReference type="EMBL" id="EEU96196.1"/>
    </source>
</evidence>
<proteinExistence type="predicted"/>
<dbReference type="HOGENOM" id="CLU_3153033_0_0_9"/>
<organism evidence="1 2">
    <name type="scientific">Faecalibacterium duncaniae (strain DSM 17677 / JCM 31915 / A2-165)</name>
    <name type="common">Faecalibacterium prausnitzii</name>
    <dbReference type="NCBI Taxonomy" id="411483"/>
    <lineage>
        <taxon>Bacteria</taxon>
        <taxon>Bacillati</taxon>
        <taxon>Bacillota</taxon>
        <taxon>Clostridia</taxon>
        <taxon>Eubacteriales</taxon>
        <taxon>Oscillospiraceae</taxon>
        <taxon>Faecalibacterium</taxon>
    </lineage>
</organism>
<gene>
    <name evidence="1" type="ORF">FAEPRAA2165_02210</name>
</gene>
<comment type="caution">
    <text evidence="1">The sequence shown here is derived from an EMBL/GenBank/DDBJ whole genome shotgun (WGS) entry which is preliminary data.</text>
</comment>
<accession>C7H7C6</accession>
<name>C7H7C6_FAED2</name>
<dbReference type="STRING" id="411483.FAEPRAA2165_02210"/>
<keyword evidence="2" id="KW-1185">Reference proteome</keyword>